<name>A0AA44SJ42_CITFR</name>
<organism evidence="1 2">
    <name type="scientific">Citrobacter freundii</name>
    <dbReference type="NCBI Taxonomy" id="546"/>
    <lineage>
        <taxon>Bacteria</taxon>
        <taxon>Pseudomonadati</taxon>
        <taxon>Pseudomonadota</taxon>
        <taxon>Gammaproteobacteria</taxon>
        <taxon>Enterobacterales</taxon>
        <taxon>Enterobacteriaceae</taxon>
        <taxon>Citrobacter</taxon>
        <taxon>Citrobacter freundii complex</taxon>
    </lineage>
</organism>
<dbReference type="Proteomes" id="UP000215827">
    <property type="component" value="Unassembled WGS sequence"/>
</dbReference>
<gene>
    <name evidence="1" type="ORF">B9P89_20325</name>
</gene>
<dbReference type="RefSeq" id="WP_061070129.1">
    <property type="nucleotide sequence ID" value="NZ_CP016762.1"/>
</dbReference>
<proteinExistence type="predicted"/>
<dbReference type="EMBL" id="NEFA01000029">
    <property type="protein sequence ID" value="OYR00058.1"/>
    <property type="molecule type" value="Genomic_DNA"/>
</dbReference>
<dbReference type="AlphaFoldDB" id="A0AA44SJ42"/>
<sequence length="137" mass="15120">MSVCDIPPVRLTFSWRAMNAKECYLAICAAVRFGFDTRETLLAALPQFSVNRLIVALDTLIAAEMAYINMGRLTIDNDMLIIEALAAGHPLDLPLEMQQLKRTPPLLNAILLSLGIKNPAGSLVLLKSRVEEIKDDL</sequence>
<evidence type="ECO:0000313" key="2">
    <source>
        <dbReference type="Proteomes" id="UP000215827"/>
    </source>
</evidence>
<reference evidence="1 2" key="1">
    <citation type="submission" date="2017-04" db="EMBL/GenBank/DDBJ databases">
        <title>Emergence of KPC-2-producing Citrobacter isolates from sediments of a Chinese river.</title>
        <authorList>
            <person name="Zheng B."/>
        </authorList>
    </citation>
    <scope>NUCLEOTIDE SEQUENCE [LARGE SCALE GENOMIC DNA]</scope>
    <source>
        <strain evidence="1 2">C191</strain>
    </source>
</reference>
<comment type="caution">
    <text evidence="1">The sequence shown here is derived from an EMBL/GenBank/DDBJ whole genome shotgun (WGS) entry which is preliminary data.</text>
</comment>
<protein>
    <submittedName>
        <fullName evidence="1">Uncharacterized protein</fullName>
    </submittedName>
</protein>
<accession>A0AA44SJ42</accession>
<evidence type="ECO:0000313" key="1">
    <source>
        <dbReference type="EMBL" id="OYR00058.1"/>
    </source>
</evidence>